<organism evidence="1 2">
    <name type="scientific">Mycena metata</name>
    <dbReference type="NCBI Taxonomy" id="1033252"/>
    <lineage>
        <taxon>Eukaryota</taxon>
        <taxon>Fungi</taxon>
        <taxon>Dikarya</taxon>
        <taxon>Basidiomycota</taxon>
        <taxon>Agaricomycotina</taxon>
        <taxon>Agaricomycetes</taxon>
        <taxon>Agaricomycetidae</taxon>
        <taxon>Agaricales</taxon>
        <taxon>Marasmiineae</taxon>
        <taxon>Mycenaceae</taxon>
        <taxon>Mycena</taxon>
    </lineage>
</organism>
<proteinExistence type="predicted"/>
<reference evidence="1" key="1">
    <citation type="submission" date="2023-03" db="EMBL/GenBank/DDBJ databases">
        <title>Massive genome expansion in bonnet fungi (Mycena s.s.) driven by repeated elements and novel gene families across ecological guilds.</title>
        <authorList>
            <consortium name="Lawrence Berkeley National Laboratory"/>
            <person name="Harder C.B."/>
            <person name="Miyauchi S."/>
            <person name="Viragh M."/>
            <person name="Kuo A."/>
            <person name="Thoen E."/>
            <person name="Andreopoulos B."/>
            <person name="Lu D."/>
            <person name="Skrede I."/>
            <person name="Drula E."/>
            <person name="Henrissat B."/>
            <person name="Morin E."/>
            <person name="Kohler A."/>
            <person name="Barry K."/>
            <person name="LaButti K."/>
            <person name="Morin E."/>
            <person name="Salamov A."/>
            <person name="Lipzen A."/>
            <person name="Mereny Z."/>
            <person name="Hegedus B."/>
            <person name="Baldrian P."/>
            <person name="Stursova M."/>
            <person name="Weitz H."/>
            <person name="Taylor A."/>
            <person name="Grigoriev I.V."/>
            <person name="Nagy L.G."/>
            <person name="Martin F."/>
            <person name="Kauserud H."/>
        </authorList>
    </citation>
    <scope>NUCLEOTIDE SEQUENCE</scope>
    <source>
        <strain evidence="1">CBHHK182m</strain>
    </source>
</reference>
<protein>
    <submittedName>
        <fullName evidence="1">Uncharacterized protein</fullName>
    </submittedName>
</protein>
<evidence type="ECO:0000313" key="2">
    <source>
        <dbReference type="Proteomes" id="UP001215598"/>
    </source>
</evidence>
<dbReference type="AlphaFoldDB" id="A0AAD7HD90"/>
<dbReference type="PANTHER" id="PTHR46579">
    <property type="entry name" value="F5/8 TYPE C DOMAIN-CONTAINING PROTEIN-RELATED"/>
    <property type="match status" value="1"/>
</dbReference>
<accession>A0AAD7HD90</accession>
<dbReference type="EMBL" id="JARKIB010000269">
    <property type="protein sequence ID" value="KAJ7718058.1"/>
    <property type="molecule type" value="Genomic_DNA"/>
</dbReference>
<keyword evidence="2" id="KW-1185">Reference proteome</keyword>
<dbReference type="PANTHER" id="PTHR46579:SF1">
    <property type="entry name" value="F5_8 TYPE C DOMAIN-CONTAINING PROTEIN"/>
    <property type="match status" value="1"/>
</dbReference>
<dbReference type="Proteomes" id="UP001215598">
    <property type="component" value="Unassembled WGS sequence"/>
</dbReference>
<evidence type="ECO:0000313" key="1">
    <source>
        <dbReference type="EMBL" id="KAJ7718058.1"/>
    </source>
</evidence>
<comment type="caution">
    <text evidence="1">The sequence shown here is derived from an EMBL/GenBank/DDBJ whole genome shotgun (WGS) entry which is preliminary data.</text>
</comment>
<name>A0AAD7HD90_9AGAR</name>
<sequence length="331" mass="37780">MYGADEMKPNHHWAVHVPAQIRDYGPVYGFWAFLTERLNKVLKNMNSNNWGGGLLEVSMMREFHRMKQLDAMLNGILDETSGPNLPRESQWEHEFIQLLFGTGENQEALGTIQDAATHERTSLRVVAGSVAEKAALLDDIVQVGIMNYYNSVGHRIHLRRTGLHTPESQELDLFGELYDYALLDGRRITPTTRSRRGAGSSIIQVKFNKELYAGVVRILFRHKQNTIPLSERPVLVFVSWMIPSHDTPLDDDDFLWYEFPELGVETWVYQQYASHDAPGFPPQVLPLAEIQCQVSRGKIRYTDPPLWITTTMDRFPTSLSAYGMGDAIEEE</sequence>
<gene>
    <name evidence="1" type="ORF">B0H16DRAFT_1609809</name>
</gene>